<comment type="subcellular location">
    <subcellularLocation>
        <location evidence="9">Cytoplasm</location>
    </subcellularLocation>
</comment>
<dbReference type="InterPro" id="IPR045086">
    <property type="entry name" value="OBG_GTPase"/>
</dbReference>
<dbReference type="Proteomes" id="UP000265816">
    <property type="component" value="Unassembled WGS sequence"/>
</dbReference>
<comment type="function">
    <text evidence="9">An essential GTPase which binds GTP, GDP and possibly (p)ppGpp with moderate affinity, with high nucleotide exchange rates and a fairly low GTP hydrolysis rate. Plays a role in control of the cell cycle, stress response, ribosome biogenesis and in those bacteria that undergo differentiation, in morphogenesis control.</text>
</comment>
<comment type="subunit">
    <text evidence="9">Monomer.</text>
</comment>
<protein>
    <recommendedName>
        <fullName evidence="9">GTPase Obg</fullName>
        <ecNumber evidence="9">3.6.5.-</ecNumber>
    </recommendedName>
    <alternativeName>
        <fullName evidence="9">GTP-binding protein Obg</fullName>
    </alternativeName>
</protein>
<feature type="binding site" evidence="9">
    <location>
        <begin position="165"/>
        <end position="172"/>
    </location>
    <ligand>
        <name>GTP</name>
        <dbReference type="ChEBI" id="CHEBI:37565"/>
    </ligand>
</feature>
<dbReference type="SUPFAM" id="SSF52540">
    <property type="entry name" value="P-loop containing nucleoside triphosphate hydrolases"/>
    <property type="match status" value="1"/>
</dbReference>
<feature type="domain" description="OBG-type G" evidence="11">
    <location>
        <begin position="159"/>
        <end position="329"/>
    </location>
</feature>
<dbReference type="NCBIfam" id="TIGR02729">
    <property type="entry name" value="Obg_CgtA"/>
    <property type="match status" value="1"/>
</dbReference>
<evidence type="ECO:0000259" key="13">
    <source>
        <dbReference type="PROSITE" id="PS51883"/>
    </source>
</evidence>
<dbReference type="InterPro" id="IPR006073">
    <property type="entry name" value="GTP-bd"/>
</dbReference>
<dbReference type="PANTHER" id="PTHR11702:SF31">
    <property type="entry name" value="MITOCHONDRIAL RIBOSOME-ASSOCIATED GTPASE 2"/>
    <property type="match status" value="1"/>
</dbReference>
<proteinExistence type="inferred from homology"/>
<keyword evidence="15" id="KW-1185">Reference proteome</keyword>
<dbReference type="InterPro" id="IPR014100">
    <property type="entry name" value="GTP-bd_Obg/CgtA"/>
</dbReference>
<keyword evidence="8 9" id="KW-0342">GTP-binding</keyword>
<dbReference type="InterPro" id="IPR005225">
    <property type="entry name" value="Small_GTP-bd"/>
</dbReference>
<dbReference type="Pfam" id="PF01018">
    <property type="entry name" value="GTP1_OBG"/>
    <property type="match status" value="1"/>
</dbReference>
<dbReference type="InterPro" id="IPR006074">
    <property type="entry name" value="GTP1-OBG_CS"/>
</dbReference>
<feature type="binding site" evidence="9">
    <location>
        <begin position="190"/>
        <end position="194"/>
    </location>
    <ligand>
        <name>GTP</name>
        <dbReference type="ChEBI" id="CHEBI:37565"/>
    </ligand>
</feature>
<dbReference type="InterPro" id="IPR015349">
    <property type="entry name" value="OCT_dom"/>
</dbReference>
<dbReference type="NCBIfam" id="TIGR03595">
    <property type="entry name" value="Obg_CgtA_exten"/>
    <property type="match status" value="1"/>
</dbReference>
<dbReference type="CDD" id="cd01898">
    <property type="entry name" value="Obg"/>
    <property type="match status" value="1"/>
</dbReference>
<accession>A0A398B5S7</accession>
<dbReference type="Gene3D" id="2.70.210.12">
    <property type="entry name" value="GTP1/OBG domain"/>
    <property type="match status" value="1"/>
</dbReference>
<dbReference type="NCBIfam" id="NF008955">
    <property type="entry name" value="PRK12297.1"/>
    <property type="match status" value="1"/>
</dbReference>
<evidence type="ECO:0000256" key="1">
    <source>
        <dbReference type="ARBA" id="ARBA00001946"/>
    </source>
</evidence>
<dbReference type="InterPro" id="IPR036726">
    <property type="entry name" value="GTP1_OBG_dom_sf"/>
</dbReference>
<feature type="binding site" evidence="9">
    <location>
        <begin position="282"/>
        <end position="285"/>
    </location>
    <ligand>
        <name>GTP</name>
        <dbReference type="ChEBI" id="CHEBI:37565"/>
    </ligand>
</feature>
<evidence type="ECO:0000259" key="12">
    <source>
        <dbReference type="PROSITE" id="PS51881"/>
    </source>
</evidence>
<evidence type="ECO:0000256" key="10">
    <source>
        <dbReference type="SAM" id="MobiDB-lite"/>
    </source>
</evidence>
<evidence type="ECO:0000256" key="4">
    <source>
        <dbReference type="ARBA" id="ARBA00022723"/>
    </source>
</evidence>
<comment type="similarity">
    <text evidence="2 9">Belongs to the TRAFAC class OBG-HflX-like GTPase superfamily. OBG GTPase family.</text>
</comment>
<sequence length="434" mass="48165">MFVDQVKIYVKGGDGGNGMVAFRREKYVPNGGPAGGDGGRGANVIFEVEEGLRTLMDFRYQRHFKAPRGEHGMSKNQHGKNSKDMIVKVPPGTIVSDAETEEVIADLTEHGQQAVIAKGGRGGRGNSRFATPANPAPELSENGEPGQERDVILELKLLADVGLVGFPSVGKSTLLSVVSAARPKIAEYHFTTIVPNLGMVETEDARSFVMADLPGLIEGAHAGVGLGHQFLRHIERTRVIVHVIDMAAIEGRDPYEDYLTINNELKEYNLRLTERPQVIVANKMDMPGAEENLAAFKEKLHENDMVFPISAFTRDGLRDLLFAIADLVDKTPEFPLIEEVEEDQEQEQGVNRVVYRHEEDKDKFAITRDSDGTFVLSGETLEKLFKMTNFASEESTRKFARQMRGMGIDDALRERGAKDGDTVRILKYEFEFVE</sequence>
<evidence type="ECO:0000313" key="14">
    <source>
        <dbReference type="EMBL" id="RID83290.1"/>
    </source>
</evidence>
<dbReference type="Gene3D" id="3.40.50.300">
    <property type="entry name" value="P-loop containing nucleotide triphosphate hydrolases"/>
    <property type="match status" value="1"/>
</dbReference>
<dbReference type="PRINTS" id="PR00326">
    <property type="entry name" value="GTP1OBG"/>
</dbReference>
<dbReference type="SUPFAM" id="SSF82051">
    <property type="entry name" value="Obg GTP-binding protein N-terminal domain"/>
    <property type="match status" value="1"/>
</dbReference>
<dbReference type="GO" id="GO:0003924">
    <property type="term" value="F:GTPase activity"/>
    <property type="evidence" value="ECO:0007669"/>
    <property type="project" value="UniProtKB-UniRule"/>
</dbReference>
<feature type="domain" description="OCT" evidence="12">
    <location>
        <begin position="356"/>
        <end position="434"/>
    </location>
</feature>
<dbReference type="PROSITE" id="PS00905">
    <property type="entry name" value="GTP1_OBG"/>
    <property type="match status" value="1"/>
</dbReference>
<dbReference type="RefSeq" id="WP_119114134.1">
    <property type="nucleotide sequence ID" value="NZ_CBCSEO010000005.1"/>
</dbReference>
<evidence type="ECO:0000313" key="15">
    <source>
        <dbReference type="Proteomes" id="UP000265816"/>
    </source>
</evidence>
<dbReference type="NCBIfam" id="NF008954">
    <property type="entry name" value="PRK12296.1"/>
    <property type="match status" value="1"/>
</dbReference>
<comment type="caution">
    <text evidence="14">The sequence shown here is derived from an EMBL/GenBank/DDBJ whole genome shotgun (WGS) entry which is preliminary data.</text>
</comment>
<dbReference type="HAMAP" id="MF_01454">
    <property type="entry name" value="GTPase_Obg"/>
    <property type="match status" value="1"/>
</dbReference>
<dbReference type="PROSITE" id="PS51881">
    <property type="entry name" value="OCT"/>
    <property type="match status" value="1"/>
</dbReference>
<dbReference type="OrthoDB" id="9807318at2"/>
<dbReference type="Gene3D" id="3.30.300.350">
    <property type="entry name" value="GTP-binding protein OBG, C-terminal domain"/>
    <property type="match status" value="1"/>
</dbReference>
<dbReference type="NCBIfam" id="NF008956">
    <property type="entry name" value="PRK12299.1"/>
    <property type="match status" value="1"/>
</dbReference>
<keyword evidence="7 9" id="KW-0460">Magnesium</keyword>
<evidence type="ECO:0000256" key="6">
    <source>
        <dbReference type="ARBA" id="ARBA00022801"/>
    </source>
</evidence>
<evidence type="ECO:0000256" key="8">
    <source>
        <dbReference type="ARBA" id="ARBA00023134"/>
    </source>
</evidence>
<keyword evidence="3 9" id="KW-0963">Cytoplasm</keyword>
<dbReference type="EC" id="3.6.5.-" evidence="9"/>
<dbReference type="GO" id="GO:0005525">
    <property type="term" value="F:GTP binding"/>
    <property type="evidence" value="ECO:0007669"/>
    <property type="project" value="UniProtKB-UniRule"/>
</dbReference>
<dbReference type="InterPro" id="IPR006169">
    <property type="entry name" value="GTP1_OBG_dom"/>
</dbReference>
<evidence type="ECO:0000256" key="9">
    <source>
        <dbReference type="HAMAP-Rule" id="MF_01454"/>
    </source>
</evidence>
<keyword evidence="5 9" id="KW-0547">Nucleotide-binding</keyword>
<gene>
    <name evidence="14" type="primary">obgE</name>
    <name evidence="9" type="synonym">obg</name>
    <name evidence="14" type="ORF">D1970_17435</name>
</gene>
<feature type="binding site" evidence="9">
    <location>
        <position position="192"/>
    </location>
    <ligand>
        <name>Mg(2+)</name>
        <dbReference type="ChEBI" id="CHEBI:18420"/>
    </ligand>
</feature>
<dbReference type="Pfam" id="PF09269">
    <property type="entry name" value="DUF1967"/>
    <property type="match status" value="1"/>
</dbReference>
<dbReference type="GO" id="GO:0005737">
    <property type="term" value="C:cytoplasm"/>
    <property type="evidence" value="ECO:0007669"/>
    <property type="project" value="UniProtKB-SubCell"/>
</dbReference>
<dbReference type="PIRSF" id="PIRSF002401">
    <property type="entry name" value="GTP_bd_Obg/CgtA"/>
    <property type="match status" value="1"/>
</dbReference>
<feature type="binding site" evidence="9">
    <location>
        <position position="172"/>
    </location>
    <ligand>
        <name>Mg(2+)</name>
        <dbReference type="ChEBI" id="CHEBI:18420"/>
    </ligand>
</feature>
<dbReference type="FunFam" id="2.70.210.12:FF:000001">
    <property type="entry name" value="GTPase Obg"/>
    <property type="match status" value="1"/>
</dbReference>
<dbReference type="PANTHER" id="PTHR11702">
    <property type="entry name" value="DEVELOPMENTALLY REGULATED GTP-BINDING PROTEIN-RELATED"/>
    <property type="match status" value="1"/>
</dbReference>
<feature type="binding site" evidence="9">
    <location>
        <begin position="310"/>
        <end position="312"/>
    </location>
    <ligand>
        <name>GTP</name>
        <dbReference type="ChEBI" id="CHEBI:37565"/>
    </ligand>
</feature>
<dbReference type="FunFam" id="3.40.50.300:FF:000515">
    <property type="entry name" value="GTPase Obg"/>
    <property type="match status" value="1"/>
</dbReference>
<feature type="region of interest" description="Disordered" evidence="10">
    <location>
        <begin position="117"/>
        <end position="145"/>
    </location>
</feature>
<feature type="binding site" evidence="9">
    <location>
        <begin position="212"/>
        <end position="215"/>
    </location>
    <ligand>
        <name>GTP</name>
        <dbReference type="ChEBI" id="CHEBI:37565"/>
    </ligand>
</feature>
<dbReference type="Pfam" id="PF01926">
    <property type="entry name" value="MMR_HSR1"/>
    <property type="match status" value="1"/>
</dbReference>
<reference evidence="14 15" key="1">
    <citation type="submission" date="2018-08" db="EMBL/GenBank/DDBJ databases">
        <title>Bacillus jemisoniae sp. nov., Bacillus chryseoplanitiae sp. nov., Bacillus resnikiae sp. nov., and Bacillus frankliniae sp. nov., isolated from Viking spacecraft and associated surfaces.</title>
        <authorList>
            <person name="Seuylemezian A."/>
            <person name="Vaishampayan P."/>
        </authorList>
    </citation>
    <scope>NUCLEOTIDE SEQUENCE [LARGE SCALE GENOMIC DNA]</scope>
    <source>
        <strain evidence="14 15">JJ-247</strain>
    </source>
</reference>
<evidence type="ECO:0000256" key="2">
    <source>
        <dbReference type="ARBA" id="ARBA00007699"/>
    </source>
</evidence>
<evidence type="ECO:0000256" key="5">
    <source>
        <dbReference type="ARBA" id="ARBA00022741"/>
    </source>
</evidence>
<feature type="domain" description="Obg" evidence="13">
    <location>
        <begin position="1"/>
        <end position="158"/>
    </location>
</feature>
<dbReference type="InterPro" id="IPR027417">
    <property type="entry name" value="P-loop_NTPase"/>
</dbReference>
<dbReference type="InterPro" id="IPR031167">
    <property type="entry name" value="G_OBG"/>
</dbReference>
<dbReference type="AlphaFoldDB" id="A0A398B5S7"/>
<evidence type="ECO:0000259" key="11">
    <source>
        <dbReference type="PROSITE" id="PS51710"/>
    </source>
</evidence>
<dbReference type="GO" id="GO:0042254">
    <property type="term" value="P:ribosome biogenesis"/>
    <property type="evidence" value="ECO:0007669"/>
    <property type="project" value="UniProtKB-UniRule"/>
</dbReference>
<dbReference type="EMBL" id="QWVT01000029">
    <property type="protein sequence ID" value="RID83290.1"/>
    <property type="molecule type" value="Genomic_DNA"/>
</dbReference>
<dbReference type="PROSITE" id="PS51710">
    <property type="entry name" value="G_OBG"/>
    <property type="match status" value="1"/>
</dbReference>
<dbReference type="SUPFAM" id="SSF102741">
    <property type="entry name" value="Obg GTP-binding protein C-terminal domain"/>
    <property type="match status" value="1"/>
</dbReference>
<keyword evidence="6 9" id="KW-0378">Hydrolase</keyword>
<organism evidence="14 15">
    <name type="scientific">Mesobacillus zeae</name>
    <dbReference type="NCBI Taxonomy" id="1917180"/>
    <lineage>
        <taxon>Bacteria</taxon>
        <taxon>Bacillati</taxon>
        <taxon>Bacillota</taxon>
        <taxon>Bacilli</taxon>
        <taxon>Bacillales</taxon>
        <taxon>Bacillaceae</taxon>
        <taxon>Mesobacillus</taxon>
    </lineage>
</organism>
<name>A0A398B5S7_9BACI</name>
<dbReference type="PROSITE" id="PS51883">
    <property type="entry name" value="OBG"/>
    <property type="match status" value="1"/>
</dbReference>
<dbReference type="InterPro" id="IPR036346">
    <property type="entry name" value="GTP-bd_prot_GTP1/OBG_C_sf"/>
</dbReference>
<keyword evidence="4 9" id="KW-0479">Metal-binding</keyword>
<dbReference type="GO" id="GO:0000287">
    <property type="term" value="F:magnesium ion binding"/>
    <property type="evidence" value="ECO:0007669"/>
    <property type="project" value="InterPro"/>
</dbReference>
<dbReference type="NCBIfam" id="TIGR00231">
    <property type="entry name" value="small_GTP"/>
    <property type="match status" value="1"/>
</dbReference>
<evidence type="ECO:0000256" key="3">
    <source>
        <dbReference type="ARBA" id="ARBA00022490"/>
    </source>
</evidence>
<comment type="cofactor">
    <cofactor evidence="1 9">
        <name>Mg(2+)</name>
        <dbReference type="ChEBI" id="CHEBI:18420"/>
    </cofactor>
</comment>
<evidence type="ECO:0000256" key="7">
    <source>
        <dbReference type="ARBA" id="ARBA00022842"/>
    </source>
</evidence>